<proteinExistence type="predicted"/>
<feature type="region of interest" description="Disordered" evidence="1">
    <location>
        <begin position="65"/>
        <end position="85"/>
    </location>
</feature>
<protein>
    <submittedName>
        <fullName evidence="2">Uncharacterized protein</fullName>
    </submittedName>
</protein>
<organism evidence="2 3">
    <name type="scientific">Halteria grandinella</name>
    <dbReference type="NCBI Taxonomy" id="5974"/>
    <lineage>
        <taxon>Eukaryota</taxon>
        <taxon>Sar</taxon>
        <taxon>Alveolata</taxon>
        <taxon>Ciliophora</taxon>
        <taxon>Intramacronucleata</taxon>
        <taxon>Spirotrichea</taxon>
        <taxon>Stichotrichia</taxon>
        <taxon>Sporadotrichida</taxon>
        <taxon>Halteriidae</taxon>
        <taxon>Halteria</taxon>
    </lineage>
</organism>
<accession>A0A8J8P7J5</accession>
<evidence type="ECO:0000313" key="3">
    <source>
        <dbReference type="Proteomes" id="UP000785679"/>
    </source>
</evidence>
<dbReference type="AlphaFoldDB" id="A0A8J8P7J5"/>
<dbReference type="Proteomes" id="UP000785679">
    <property type="component" value="Unassembled WGS sequence"/>
</dbReference>
<evidence type="ECO:0000256" key="1">
    <source>
        <dbReference type="SAM" id="MobiDB-lite"/>
    </source>
</evidence>
<sequence length="155" mass="16850">MQDKFDDGISDASALTTKTTKTRGKHVDKHCSLCQKTITGGHWSKHVKNVHDGVTLQFERLPKMGNCGEGSNQQKKSEGGTKSCHQGHKMLSCGGCRTQRETRYLRDGLCFGCSKGKAVTVIGAPFLTATMLDRLAGPREEILPSDSLSVVGDKR</sequence>
<dbReference type="EMBL" id="RRYP01000454">
    <property type="protein sequence ID" value="TNV87399.1"/>
    <property type="molecule type" value="Genomic_DNA"/>
</dbReference>
<reference evidence="2" key="1">
    <citation type="submission" date="2019-06" db="EMBL/GenBank/DDBJ databases">
        <authorList>
            <person name="Zheng W."/>
        </authorList>
    </citation>
    <scope>NUCLEOTIDE SEQUENCE</scope>
    <source>
        <strain evidence="2">QDHG01</strain>
    </source>
</reference>
<gene>
    <name evidence="2" type="ORF">FGO68_gene1667</name>
</gene>
<keyword evidence="3" id="KW-1185">Reference proteome</keyword>
<name>A0A8J8P7J5_HALGN</name>
<evidence type="ECO:0000313" key="2">
    <source>
        <dbReference type="EMBL" id="TNV87399.1"/>
    </source>
</evidence>
<comment type="caution">
    <text evidence="2">The sequence shown here is derived from an EMBL/GenBank/DDBJ whole genome shotgun (WGS) entry which is preliminary data.</text>
</comment>